<keyword evidence="4 11" id="KW-0520">NAD</keyword>
<dbReference type="PANTHER" id="PTHR43616:SF5">
    <property type="entry name" value="GLYCEROL DEHYDROGENASE 1"/>
    <property type="match status" value="1"/>
</dbReference>
<dbReference type="SUPFAM" id="SSF56796">
    <property type="entry name" value="Dehydroquinate synthase-like"/>
    <property type="match status" value="1"/>
</dbReference>
<evidence type="ECO:0000256" key="7">
    <source>
        <dbReference type="ARBA" id="ARBA00040132"/>
    </source>
</evidence>
<keyword evidence="2 9" id="KW-0479">Metal-binding</keyword>
<dbReference type="PANTHER" id="PTHR43616">
    <property type="entry name" value="GLYCEROL DEHYDROGENASE"/>
    <property type="match status" value="1"/>
</dbReference>
<dbReference type="Gene3D" id="1.20.1090.10">
    <property type="entry name" value="Dehydroquinate synthase-like - alpha domain"/>
    <property type="match status" value="1"/>
</dbReference>
<evidence type="ECO:0000256" key="3">
    <source>
        <dbReference type="ARBA" id="ARBA00023002"/>
    </source>
</evidence>
<dbReference type="InterPro" id="IPR001670">
    <property type="entry name" value="ADH_Fe/GldA"/>
</dbReference>
<dbReference type="AlphaFoldDB" id="A0A9J6QPC4"/>
<comment type="pathway">
    <text evidence="5">Polyol metabolism; glycerol fermentation; glycerone phosphate from glycerol (oxidative route): step 1/2.</text>
</comment>
<evidence type="ECO:0000256" key="6">
    <source>
        <dbReference type="ARBA" id="ARBA00039147"/>
    </source>
</evidence>
<name>A0A9J6QPC4_9FIRM</name>
<dbReference type="NCBIfam" id="NF006941">
    <property type="entry name" value="PRK09423.1"/>
    <property type="match status" value="1"/>
</dbReference>
<feature type="binding site" evidence="9">
    <location>
        <position position="172"/>
    </location>
    <ligand>
        <name>glycerol</name>
        <dbReference type="ChEBI" id="CHEBI:17754"/>
    </ligand>
</feature>
<protein>
    <recommendedName>
        <fullName evidence="7">Glycerol dehydrogenase</fullName>
        <ecNumber evidence="6">1.1.1.6</ecNumber>
    </recommendedName>
</protein>
<comment type="catalytic activity">
    <reaction evidence="8">
        <text>glycerol + NAD(+) = dihydroxyacetone + NADH + H(+)</text>
        <dbReference type="Rhea" id="RHEA:13769"/>
        <dbReference type="ChEBI" id="CHEBI:15378"/>
        <dbReference type="ChEBI" id="CHEBI:16016"/>
        <dbReference type="ChEBI" id="CHEBI:17754"/>
        <dbReference type="ChEBI" id="CHEBI:57540"/>
        <dbReference type="ChEBI" id="CHEBI:57945"/>
        <dbReference type="EC" id="1.1.1.6"/>
    </reaction>
</comment>
<feature type="binding site" evidence="11">
    <location>
        <position position="132"/>
    </location>
    <ligand>
        <name>NAD(+)</name>
        <dbReference type="ChEBI" id="CHEBI:57540"/>
    </ligand>
</feature>
<comment type="cofactor">
    <cofactor evidence="9">
        <name>Zn(2+)</name>
        <dbReference type="ChEBI" id="CHEBI:29105"/>
    </cofactor>
    <text evidence="9">Binds 1 zinc ion per subunit.</text>
</comment>
<dbReference type="Gene3D" id="3.40.50.1970">
    <property type="match status" value="1"/>
</dbReference>
<evidence type="ECO:0000256" key="8">
    <source>
        <dbReference type="ARBA" id="ARBA00049006"/>
    </source>
</evidence>
<feature type="domain" description="Alcohol dehydrogenase iron-type/glycerol dehydrogenase GldA" evidence="12">
    <location>
        <begin position="9"/>
        <end position="155"/>
    </location>
</feature>
<evidence type="ECO:0000256" key="10">
    <source>
        <dbReference type="PIRSR" id="PIRSR000112-2"/>
    </source>
</evidence>
<reference evidence="13" key="1">
    <citation type="submission" date="2022-09" db="EMBL/GenBank/DDBJ databases">
        <title>Culturomic study of gut microbiota in children with autism spectrum disorder.</title>
        <authorList>
            <person name="Efimov B.A."/>
            <person name="Chaplin A.V."/>
            <person name="Sokolova S.R."/>
            <person name="Pikina A.P."/>
            <person name="Korzhanova M."/>
            <person name="Belova V."/>
            <person name="Korostin D."/>
        </authorList>
    </citation>
    <scope>NUCLEOTIDE SEQUENCE</scope>
    <source>
        <strain evidence="13">ASD5510</strain>
    </source>
</reference>
<dbReference type="PIRSF" id="PIRSF000112">
    <property type="entry name" value="Glycerol_dehydrogenase"/>
    <property type="match status" value="1"/>
</dbReference>
<evidence type="ECO:0000313" key="13">
    <source>
        <dbReference type="EMBL" id="MCU7377284.1"/>
    </source>
</evidence>
<feature type="binding site" evidence="11">
    <location>
        <position position="128"/>
    </location>
    <ligand>
        <name>NAD(+)</name>
        <dbReference type="ChEBI" id="CHEBI:57540"/>
    </ligand>
</feature>
<feature type="binding site" evidence="9">
    <location>
        <position position="271"/>
    </location>
    <ligand>
        <name>glycerol</name>
        <dbReference type="ChEBI" id="CHEBI:17754"/>
    </ligand>
</feature>
<feature type="binding site" evidence="11">
    <location>
        <position position="126"/>
    </location>
    <ligand>
        <name>NAD(+)</name>
        <dbReference type="ChEBI" id="CHEBI:57540"/>
    </ligand>
</feature>
<keyword evidence="14" id="KW-1185">Reference proteome</keyword>
<proteinExistence type="inferred from homology"/>
<keyword evidence="9" id="KW-0862">Zinc</keyword>
<dbReference type="EMBL" id="JAOSHN010000001">
    <property type="protein sequence ID" value="MCU7377284.1"/>
    <property type="molecule type" value="Genomic_DNA"/>
</dbReference>
<dbReference type="Pfam" id="PF00465">
    <property type="entry name" value="Fe-ADH"/>
    <property type="match status" value="1"/>
</dbReference>
<comment type="caution">
    <text evidence="13">The sequence shown here is derived from an EMBL/GenBank/DDBJ whole genome shotgun (WGS) entry which is preliminary data.</text>
</comment>
<evidence type="ECO:0000256" key="11">
    <source>
        <dbReference type="PIRSR" id="PIRSR000112-3"/>
    </source>
</evidence>
<accession>A0A9J6QPC4</accession>
<dbReference type="PROSITE" id="PS00913">
    <property type="entry name" value="ADH_IRON_1"/>
    <property type="match status" value="1"/>
</dbReference>
<evidence type="ECO:0000256" key="1">
    <source>
        <dbReference type="ARBA" id="ARBA00007358"/>
    </source>
</evidence>
<evidence type="ECO:0000256" key="4">
    <source>
        <dbReference type="ARBA" id="ARBA00023027"/>
    </source>
</evidence>
<dbReference type="Proteomes" id="UP001065549">
    <property type="component" value="Unassembled WGS sequence"/>
</dbReference>
<feature type="binding site" evidence="10">
    <location>
        <position position="122"/>
    </location>
    <ligand>
        <name>glycerol</name>
        <dbReference type="ChEBI" id="CHEBI:17754"/>
    </ligand>
</feature>
<evidence type="ECO:0000256" key="9">
    <source>
        <dbReference type="PIRSR" id="PIRSR000112-1"/>
    </source>
</evidence>
<feature type="binding site" evidence="11">
    <location>
        <position position="38"/>
    </location>
    <ligand>
        <name>NAD(+)</name>
        <dbReference type="ChEBI" id="CHEBI:57540"/>
    </ligand>
</feature>
<sequence>MQVNILGSPSKYIQGRDLLQKAGSYFSPYSKKILILTDPFVYPLIKEKMEKSAAEAEIVFQFERFSGESTETEVQRIVDLAARHECGAIAGCGGGKTIDTAKAAACKAGLKTIVIPTAASTDAPCSSLAVMYSDKGEWLYDFFLTQNPDLVFVDTQMIANAPVRLLISGIGDAFATFYEARACRNADADNMFQGKGTNTAFALASLCREILLENGSYAKLAAENKCVTKALENVVEANIYLSGVGFESNGCAIAHGIYNGFTQMKKGTYLHGECVAFGTLVQLIAENVPAGELNQVYGFFESIGLPTTLSHLGLSLTDEELETAAKASSEIGISHNMPFGVDWHTLKAAIVTADSIGRIRQKEGKT</sequence>
<dbReference type="EC" id="1.1.1.6" evidence="6"/>
<feature type="binding site" evidence="11">
    <location>
        <begin position="95"/>
        <end position="99"/>
    </location>
    <ligand>
        <name>NAD(+)</name>
        <dbReference type="ChEBI" id="CHEBI:57540"/>
    </ligand>
</feature>
<dbReference type="InterPro" id="IPR016205">
    <property type="entry name" value="Glycerol_DH"/>
</dbReference>
<feature type="binding site" evidence="11">
    <location>
        <begin position="117"/>
        <end position="120"/>
    </location>
    <ligand>
        <name>NAD(+)</name>
        <dbReference type="ChEBI" id="CHEBI:57540"/>
    </ligand>
</feature>
<dbReference type="CDD" id="cd08170">
    <property type="entry name" value="GlyDH"/>
    <property type="match status" value="1"/>
</dbReference>
<evidence type="ECO:0000256" key="5">
    <source>
        <dbReference type="ARBA" id="ARBA00037918"/>
    </source>
</evidence>
<comment type="similarity">
    <text evidence="1">Belongs to the iron-containing alcohol dehydrogenase family.</text>
</comment>
<evidence type="ECO:0000313" key="14">
    <source>
        <dbReference type="Proteomes" id="UP001065549"/>
    </source>
</evidence>
<dbReference type="GO" id="GO:0008888">
    <property type="term" value="F:glycerol dehydrogenase (NAD+) activity"/>
    <property type="evidence" value="ECO:0007669"/>
    <property type="project" value="UniProtKB-EC"/>
</dbReference>
<dbReference type="RefSeq" id="WP_253020701.1">
    <property type="nucleotide sequence ID" value="NZ_JAOSHN010000001.1"/>
</dbReference>
<dbReference type="GO" id="GO:0005829">
    <property type="term" value="C:cytosol"/>
    <property type="evidence" value="ECO:0007669"/>
    <property type="project" value="TreeGrafter"/>
</dbReference>
<organism evidence="13 14">
    <name type="scientific">Hominibacterium faecale</name>
    <dbReference type="NCBI Taxonomy" id="2839743"/>
    <lineage>
        <taxon>Bacteria</taxon>
        <taxon>Bacillati</taxon>
        <taxon>Bacillota</taxon>
        <taxon>Clostridia</taxon>
        <taxon>Peptostreptococcales</taxon>
        <taxon>Anaerovoracaceae</taxon>
        <taxon>Hominibacterium</taxon>
    </lineage>
</organism>
<dbReference type="GO" id="GO:0046872">
    <property type="term" value="F:metal ion binding"/>
    <property type="evidence" value="ECO:0007669"/>
    <property type="project" value="UniProtKB-KW"/>
</dbReference>
<keyword evidence="3" id="KW-0560">Oxidoreductase</keyword>
<gene>
    <name evidence="13" type="ORF">OBO34_02825</name>
</gene>
<dbReference type="InterPro" id="IPR018211">
    <property type="entry name" value="ADH_Fe_CS"/>
</dbReference>
<feature type="binding site" evidence="9">
    <location>
        <position position="255"/>
    </location>
    <ligand>
        <name>glycerol</name>
        <dbReference type="ChEBI" id="CHEBI:17754"/>
    </ligand>
</feature>
<evidence type="ECO:0000256" key="2">
    <source>
        <dbReference type="ARBA" id="ARBA00022723"/>
    </source>
</evidence>
<evidence type="ECO:0000259" key="12">
    <source>
        <dbReference type="Pfam" id="PF00465"/>
    </source>
</evidence>